<feature type="signal peptide" evidence="1">
    <location>
        <begin position="1"/>
        <end position="17"/>
    </location>
</feature>
<dbReference type="RefSeq" id="WP_338688602.1">
    <property type="nucleotide sequence ID" value="NZ_AP024702.1"/>
</dbReference>
<dbReference type="EMBL" id="AP024702">
    <property type="protein sequence ID" value="BCX46736.1"/>
    <property type="molecule type" value="Genomic_DNA"/>
</dbReference>
<dbReference type="SUPFAM" id="SSF56925">
    <property type="entry name" value="OMPA-like"/>
    <property type="match status" value="1"/>
</dbReference>
<accession>A0ABN6GZM1</accession>
<protein>
    <recommendedName>
        <fullName evidence="4">Outer membrane protein beta-barrel domain-containing protein</fullName>
    </recommendedName>
</protein>
<evidence type="ECO:0000256" key="1">
    <source>
        <dbReference type="SAM" id="SignalP"/>
    </source>
</evidence>
<dbReference type="Proteomes" id="UP001374893">
    <property type="component" value="Chromosome"/>
</dbReference>
<proteinExistence type="predicted"/>
<evidence type="ECO:0000313" key="3">
    <source>
        <dbReference type="Proteomes" id="UP001374893"/>
    </source>
</evidence>
<evidence type="ECO:0008006" key="4">
    <source>
        <dbReference type="Google" id="ProtNLM"/>
    </source>
</evidence>
<sequence length="219" mass="24150">MKRVLVLAAMMCGPVFAGPSAKEVIPPPPPPEPALWNWFIGGSAGYLFDFEEPMYHAHLGIEKSCNDISSHALFLEVGWTEKDDTYLSQPIFVGDFRVRLGLTSDIEIVPVTLNYKYERMIANRLNFYIGAGVGIAFVDYDATLTAIGSPAAPVSTGDSDEVFAAQVFTGLVFDVTEHFEIYGGARWIHIDDGDIMYSPIGVQPLEDDFLGELGIRFNF</sequence>
<gene>
    <name evidence="2" type="ORF">HAHE_06440</name>
</gene>
<keyword evidence="3" id="KW-1185">Reference proteome</keyword>
<keyword evidence="1" id="KW-0732">Signal</keyword>
<reference evidence="2 3" key="1">
    <citation type="submission" date="2021-06" db="EMBL/GenBank/DDBJ databases">
        <title>Complete genome of Haloferula helveola possessing various polysaccharide degrading enzymes.</title>
        <authorList>
            <person name="Takami H."/>
            <person name="Huang C."/>
            <person name="Hamasaki K."/>
        </authorList>
    </citation>
    <scope>NUCLEOTIDE SEQUENCE [LARGE SCALE GENOMIC DNA]</scope>
    <source>
        <strain evidence="2 3">CN-1</strain>
    </source>
</reference>
<dbReference type="Gene3D" id="2.40.160.20">
    <property type="match status" value="1"/>
</dbReference>
<organism evidence="2 3">
    <name type="scientific">Haloferula helveola</name>
    <dbReference type="NCBI Taxonomy" id="490095"/>
    <lineage>
        <taxon>Bacteria</taxon>
        <taxon>Pseudomonadati</taxon>
        <taxon>Verrucomicrobiota</taxon>
        <taxon>Verrucomicrobiia</taxon>
        <taxon>Verrucomicrobiales</taxon>
        <taxon>Verrucomicrobiaceae</taxon>
        <taxon>Haloferula</taxon>
    </lineage>
</organism>
<name>A0ABN6GZM1_9BACT</name>
<feature type="chain" id="PRO_5047002581" description="Outer membrane protein beta-barrel domain-containing protein" evidence="1">
    <location>
        <begin position="18"/>
        <end position="219"/>
    </location>
</feature>
<dbReference type="InterPro" id="IPR011250">
    <property type="entry name" value="OMP/PagP_B-barrel"/>
</dbReference>
<evidence type="ECO:0000313" key="2">
    <source>
        <dbReference type="EMBL" id="BCX46736.1"/>
    </source>
</evidence>